<protein>
    <submittedName>
        <fullName evidence="1">Uncharacterized protein</fullName>
    </submittedName>
</protein>
<sequence length="69" mass="7309">MSTDLECRVVWHSAGVSLQRDGLTVLTFADEQAAGAVGAVLVSIAQAARELEAAKRAADPDRTDPDKEQ</sequence>
<evidence type="ECO:0000313" key="2">
    <source>
        <dbReference type="Proteomes" id="UP001442841"/>
    </source>
</evidence>
<proteinExistence type="predicted"/>
<name>A0ABZ3FL78_9ACTN</name>
<gene>
    <name evidence="1" type="ORF">AADG42_05610</name>
</gene>
<reference evidence="1 2" key="1">
    <citation type="submission" date="2024-04" db="EMBL/GenBank/DDBJ databases">
        <title>Isolation of an actinomycete strain from pig manure.</title>
        <authorList>
            <person name="Gong T."/>
            <person name="Yu Z."/>
            <person name="An M."/>
            <person name="Wei C."/>
            <person name="Yang W."/>
            <person name="Liu L."/>
        </authorList>
    </citation>
    <scope>NUCLEOTIDE SEQUENCE [LARGE SCALE GENOMIC DNA]</scope>
    <source>
        <strain evidence="1 2">ZF39</strain>
    </source>
</reference>
<accession>A0ABZ3FL78</accession>
<evidence type="ECO:0000313" key="1">
    <source>
        <dbReference type="EMBL" id="XAN06808.1"/>
    </source>
</evidence>
<organism evidence="1 2">
    <name type="scientific">Ammonicoccus fulvus</name>
    <dbReference type="NCBI Taxonomy" id="3138240"/>
    <lineage>
        <taxon>Bacteria</taxon>
        <taxon>Bacillati</taxon>
        <taxon>Actinomycetota</taxon>
        <taxon>Actinomycetes</taxon>
        <taxon>Propionibacteriales</taxon>
        <taxon>Propionibacteriaceae</taxon>
        <taxon>Ammonicoccus</taxon>
    </lineage>
</organism>
<dbReference type="Proteomes" id="UP001442841">
    <property type="component" value="Chromosome"/>
</dbReference>
<dbReference type="RefSeq" id="WP_425308241.1">
    <property type="nucleotide sequence ID" value="NZ_CP154795.1"/>
</dbReference>
<keyword evidence="2" id="KW-1185">Reference proteome</keyword>
<dbReference type="EMBL" id="CP154795">
    <property type="protein sequence ID" value="XAN06808.1"/>
    <property type="molecule type" value="Genomic_DNA"/>
</dbReference>